<organism evidence="2 3">
    <name type="scientific">Daphnia pulex</name>
    <name type="common">Water flea</name>
    <dbReference type="NCBI Taxonomy" id="6669"/>
    <lineage>
        <taxon>Eukaryota</taxon>
        <taxon>Metazoa</taxon>
        <taxon>Ecdysozoa</taxon>
        <taxon>Arthropoda</taxon>
        <taxon>Crustacea</taxon>
        <taxon>Branchiopoda</taxon>
        <taxon>Diplostraca</taxon>
        <taxon>Cladocera</taxon>
        <taxon>Anomopoda</taxon>
        <taxon>Daphniidae</taxon>
        <taxon>Daphnia</taxon>
    </lineage>
</organism>
<evidence type="ECO:0000256" key="1">
    <source>
        <dbReference type="SAM" id="MobiDB-lite"/>
    </source>
</evidence>
<accession>E9HKY3</accession>
<dbReference type="AlphaFoldDB" id="E9HKY3"/>
<dbReference type="HOGENOM" id="CLU_1246474_0_0_1"/>
<dbReference type="Proteomes" id="UP000000305">
    <property type="component" value="Unassembled WGS sequence"/>
</dbReference>
<evidence type="ECO:0000313" key="2">
    <source>
        <dbReference type="EMBL" id="EFX67602.1"/>
    </source>
</evidence>
<feature type="region of interest" description="Disordered" evidence="1">
    <location>
        <begin position="65"/>
        <end position="86"/>
    </location>
</feature>
<feature type="compositionally biased region" description="Basic and acidic residues" evidence="1">
    <location>
        <begin position="74"/>
        <end position="83"/>
    </location>
</feature>
<dbReference type="InParanoid" id="E9HKY3"/>
<evidence type="ECO:0000313" key="3">
    <source>
        <dbReference type="Proteomes" id="UP000000305"/>
    </source>
</evidence>
<reference evidence="2 3" key="1">
    <citation type="journal article" date="2011" name="Science">
        <title>The ecoresponsive genome of Daphnia pulex.</title>
        <authorList>
            <person name="Colbourne J.K."/>
            <person name="Pfrender M.E."/>
            <person name="Gilbert D."/>
            <person name="Thomas W.K."/>
            <person name="Tucker A."/>
            <person name="Oakley T.H."/>
            <person name="Tokishita S."/>
            <person name="Aerts A."/>
            <person name="Arnold G.J."/>
            <person name="Basu M.K."/>
            <person name="Bauer D.J."/>
            <person name="Caceres C.E."/>
            <person name="Carmel L."/>
            <person name="Casola C."/>
            <person name="Choi J.H."/>
            <person name="Detter J.C."/>
            <person name="Dong Q."/>
            <person name="Dusheyko S."/>
            <person name="Eads B.D."/>
            <person name="Frohlich T."/>
            <person name="Geiler-Samerotte K.A."/>
            <person name="Gerlach D."/>
            <person name="Hatcher P."/>
            <person name="Jogdeo S."/>
            <person name="Krijgsveld J."/>
            <person name="Kriventseva E.V."/>
            <person name="Kultz D."/>
            <person name="Laforsch C."/>
            <person name="Lindquist E."/>
            <person name="Lopez J."/>
            <person name="Manak J.R."/>
            <person name="Muller J."/>
            <person name="Pangilinan J."/>
            <person name="Patwardhan R.P."/>
            <person name="Pitluck S."/>
            <person name="Pritham E.J."/>
            <person name="Rechtsteiner A."/>
            <person name="Rho M."/>
            <person name="Rogozin I.B."/>
            <person name="Sakarya O."/>
            <person name="Salamov A."/>
            <person name="Schaack S."/>
            <person name="Shapiro H."/>
            <person name="Shiga Y."/>
            <person name="Skalitzky C."/>
            <person name="Smith Z."/>
            <person name="Souvorov A."/>
            <person name="Sung W."/>
            <person name="Tang Z."/>
            <person name="Tsuchiya D."/>
            <person name="Tu H."/>
            <person name="Vos H."/>
            <person name="Wang M."/>
            <person name="Wolf Y.I."/>
            <person name="Yamagata H."/>
            <person name="Yamada T."/>
            <person name="Ye Y."/>
            <person name="Shaw J.R."/>
            <person name="Andrews J."/>
            <person name="Crease T.J."/>
            <person name="Tang H."/>
            <person name="Lucas S.M."/>
            <person name="Robertson H.M."/>
            <person name="Bork P."/>
            <person name="Koonin E.V."/>
            <person name="Zdobnov E.M."/>
            <person name="Grigoriev I.V."/>
            <person name="Lynch M."/>
            <person name="Boore J.L."/>
        </authorList>
    </citation>
    <scope>NUCLEOTIDE SEQUENCE [LARGE SCALE GENOMIC DNA]</scope>
</reference>
<protein>
    <submittedName>
        <fullName evidence="2">Uncharacterized protein</fullName>
    </submittedName>
</protein>
<proteinExistence type="predicted"/>
<gene>
    <name evidence="2" type="ORF">DAPPUDRAFT_261390</name>
</gene>
<dbReference type="EMBL" id="GL732673">
    <property type="protein sequence ID" value="EFX67602.1"/>
    <property type="molecule type" value="Genomic_DNA"/>
</dbReference>
<name>E9HKY3_DAPPU</name>
<sequence>MAAEIIIQPDECHEAILSRQDPRTRENHTNQLRDQSDHAITIENWNTASDLLNQILDADPIQRRLQRPLPLNQEKGEEPEPKRSLRNGADVAKEATAIHPGPTLHLFTYDSGDELHGMRLEPGEDEGIPRIFVTRTASSEWTIHPSKKAVVYTLLSHLPEVKRLPSYQCSVWTFHRTLYTEFFWLAPLDRIKWPITATVEPCHVLKELRKCGDNTMNQKGPP</sequence>
<keyword evidence="3" id="KW-1185">Reference proteome</keyword>
<dbReference type="KEGG" id="dpx:DAPPUDRAFT_261390"/>